<dbReference type="EMBL" id="CZBV01000002">
    <property type="protein sequence ID" value="CUQ82177.1"/>
    <property type="molecule type" value="Genomic_DNA"/>
</dbReference>
<dbReference type="Proteomes" id="UP000095780">
    <property type="component" value="Unassembled WGS sequence"/>
</dbReference>
<comment type="catalytic activity">
    <reaction evidence="4 6">
        <text>uridine(38/39/40) in tRNA = pseudouridine(38/39/40) in tRNA</text>
        <dbReference type="Rhea" id="RHEA:22376"/>
        <dbReference type="Rhea" id="RHEA-COMP:10085"/>
        <dbReference type="Rhea" id="RHEA-COMP:10087"/>
        <dbReference type="ChEBI" id="CHEBI:65314"/>
        <dbReference type="ChEBI" id="CHEBI:65315"/>
        <dbReference type="EC" id="5.4.99.12"/>
    </reaction>
</comment>
<evidence type="ECO:0000256" key="4">
    <source>
        <dbReference type="HAMAP-Rule" id="MF_00171"/>
    </source>
</evidence>
<evidence type="ECO:0000313" key="11">
    <source>
        <dbReference type="Proteomes" id="UP000095621"/>
    </source>
</evidence>
<dbReference type="InterPro" id="IPR020103">
    <property type="entry name" value="PsdUridine_synth_cat_dom_sf"/>
</dbReference>
<dbReference type="SUPFAM" id="SSF55120">
    <property type="entry name" value="Pseudouridine synthase"/>
    <property type="match status" value="1"/>
</dbReference>
<sequence length="245" mass="28408">MYNYRIEIEYDGGRYDGWQRLGKDASTNTIESRLCEIIARMTGETVDMYVGSRTEKGVHALCQTANFKLEKEVKALDIKNYLNRYLPRDIAVMSVSQVDERFHSQLNAKSKIYEYRLDTGNVANVFRRKYAYHTFSMPDFDAMRKAAGYFEGKHDFKAFTTAKKNKSTERTIKRINIQYEGTRAYIRIEADDFLHNMARFMIGMLLDVGNGIKKPEDVKRCLDGENVQMSLPAESYGLFLVKVVY</sequence>
<evidence type="ECO:0000256" key="3">
    <source>
        <dbReference type="ARBA" id="ARBA00023235"/>
    </source>
</evidence>
<comment type="subunit">
    <text evidence="4">Homodimer.</text>
</comment>
<comment type="caution">
    <text evidence="4">Lacks conserved residue(s) required for the propagation of feature annotation.</text>
</comment>
<dbReference type="NCBIfam" id="TIGR00071">
    <property type="entry name" value="hisT_truA"/>
    <property type="match status" value="1"/>
</dbReference>
<evidence type="ECO:0000256" key="5">
    <source>
        <dbReference type="PIRSR" id="PIRSR001430-2"/>
    </source>
</evidence>
<name>A0A174YVQ1_9FIRM</name>
<comment type="similarity">
    <text evidence="1 4 6">Belongs to the tRNA pseudouridine synthase TruA family.</text>
</comment>
<dbReference type="PIRSF" id="PIRSF001430">
    <property type="entry name" value="tRNA_psdUrid_synth"/>
    <property type="match status" value="1"/>
</dbReference>
<organism evidence="8 11">
    <name type="scientific">Lachnospira eligens</name>
    <dbReference type="NCBI Taxonomy" id="39485"/>
    <lineage>
        <taxon>Bacteria</taxon>
        <taxon>Bacillati</taxon>
        <taxon>Bacillota</taxon>
        <taxon>Clostridia</taxon>
        <taxon>Lachnospirales</taxon>
        <taxon>Lachnospiraceae</taxon>
        <taxon>Lachnospira</taxon>
    </lineage>
</organism>
<keyword evidence="3 4" id="KW-0413">Isomerase</keyword>
<proteinExistence type="inferred from homology"/>
<dbReference type="EMBL" id="CZBU01000003">
    <property type="protein sequence ID" value="CUQ77627.1"/>
    <property type="molecule type" value="Genomic_DNA"/>
</dbReference>
<reference evidence="10 13" key="2">
    <citation type="journal article" date="2019" name="Nat. Med.">
        <title>A library of human gut bacterial isolates paired with longitudinal multiomics data enables mechanistic microbiome research.</title>
        <authorList>
            <person name="Poyet M."/>
            <person name="Groussin M."/>
            <person name="Gibbons S.M."/>
            <person name="Avila-Pacheco J."/>
            <person name="Jiang X."/>
            <person name="Kearney S.M."/>
            <person name="Perrotta A.R."/>
            <person name="Berdy B."/>
            <person name="Zhao S."/>
            <person name="Lieberman T.D."/>
            <person name="Swanson P.K."/>
            <person name="Smith M."/>
            <person name="Roesemann S."/>
            <person name="Alexander J.E."/>
            <person name="Rich S.A."/>
            <person name="Livny J."/>
            <person name="Vlamakis H."/>
            <person name="Clish C."/>
            <person name="Bullock K."/>
            <person name="Deik A."/>
            <person name="Scott J."/>
            <person name="Pierce K.A."/>
            <person name="Xavier R.J."/>
            <person name="Alm E.J."/>
        </authorList>
    </citation>
    <scope>NUCLEOTIDE SEQUENCE [LARGE SCALE GENOMIC DNA]</scope>
    <source>
        <strain evidence="10 13">BIOML-A1</strain>
    </source>
</reference>
<evidence type="ECO:0000256" key="6">
    <source>
        <dbReference type="RuleBase" id="RU003792"/>
    </source>
</evidence>
<dbReference type="HAMAP" id="MF_00171">
    <property type="entry name" value="TruA"/>
    <property type="match status" value="1"/>
</dbReference>
<feature type="binding site" evidence="4 5">
    <location>
        <position position="113"/>
    </location>
    <ligand>
        <name>substrate</name>
    </ligand>
</feature>
<dbReference type="PANTHER" id="PTHR11142">
    <property type="entry name" value="PSEUDOURIDYLATE SYNTHASE"/>
    <property type="match status" value="1"/>
</dbReference>
<dbReference type="InterPro" id="IPR001406">
    <property type="entry name" value="PsdUridine_synth_TruA"/>
</dbReference>
<evidence type="ECO:0000313" key="10">
    <source>
        <dbReference type="EMBL" id="MSC58447.1"/>
    </source>
</evidence>
<dbReference type="EC" id="5.4.99.12" evidence="4"/>
<dbReference type="GO" id="GO:0003723">
    <property type="term" value="F:RNA binding"/>
    <property type="evidence" value="ECO:0007669"/>
    <property type="project" value="InterPro"/>
</dbReference>
<evidence type="ECO:0000313" key="9">
    <source>
        <dbReference type="EMBL" id="CUQ82177.1"/>
    </source>
</evidence>
<evidence type="ECO:0000256" key="2">
    <source>
        <dbReference type="ARBA" id="ARBA00022694"/>
    </source>
</evidence>
<evidence type="ECO:0000313" key="13">
    <source>
        <dbReference type="Proteomes" id="UP000481964"/>
    </source>
</evidence>
<dbReference type="Pfam" id="PF01416">
    <property type="entry name" value="PseudoU_synth_1"/>
    <property type="match status" value="2"/>
</dbReference>
<feature type="domain" description="Pseudouridine synthase I TruA alpha/beta" evidence="7">
    <location>
        <begin position="146"/>
        <end position="245"/>
    </location>
</feature>
<dbReference type="GO" id="GO:0160147">
    <property type="term" value="F:tRNA pseudouridine(38-40) synthase activity"/>
    <property type="evidence" value="ECO:0007669"/>
    <property type="project" value="UniProtKB-EC"/>
</dbReference>
<reference evidence="11 12" key="1">
    <citation type="submission" date="2015-09" db="EMBL/GenBank/DDBJ databases">
        <authorList>
            <consortium name="Pathogen Informatics"/>
        </authorList>
    </citation>
    <scope>NUCLEOTIDE SEQUENCE [LARGE SCALE GENOMIC DNA]</scope>
    <source>
        <strain evidence="8 11">2789STDY5834875</strain>
        <strain evidence="9 12">2789STDY5834878</strain>
    </source>
</reference>
<evidence type="ECO:0000259" key="7">
    <source>
        <dbReference type="Pfam" id="PF01416"/>
    </source>
</evidence>
<dbReference type="InterPro" id="IPR020097">
    <property type="entry name" value="PsdUridine_synth_TruA_a/b_dom"/>
</dbReference>
<accession>A0A174YVQ1</accession>
<dbReference type="GO" id="GO:0031119">
    <property type="term" value="P:tRNA pseudouridine synthesis"/>
    <property type="evidence" value="ECO:0007669"/>
    <property type="project" value="UniProtKB-UniRule"/>
</dbReference>
<dbReference type="RefSeq" id="WP_055215733.1">
    <property type="nucleotide sequence ID" value="NZ_CABIXW010000002.1"/>
</dbReference>
<gene>
    <name evidence="8" type="primary">truA_1</name>
    <name evidence="4 10" type="synonym">truA</name>
    <name evidence="8" type="ORF">ERS852490_01698</name>
    <name evidence="9" type="ORF">ERS852492_00939</name>
    <name evidence="10" type="ORF">GKE48_13490</name>
</gene>
<comment type="function">
    <text evidence="4">Formation of pseudouridine at positions 38, 39 and 40 in the anticodon stem and loop of transfer RNAs.</text>
</comment>
<protein>
    <recommendedName>
        <fullName evidence="4">tRNA pseudouridine synthase A</fullName>
        <ecNumber evidence="4">5.4.99.12</ecNumber>
    </recommendedName>
    <alternativeName>
        <fullName evidence="4">tRNA pseudouridine(38-40) synthase</fullName>
    </alternativeName>
    <alternativeName>
        <fullName evidence="4">tRNA pseudouridylate synthase I</fullName>
    </alternativeName>
    <alternativeName>
        <fullName evidence="4">tRNA-uridine isomerase I</fullName>
    </alternativeName>
</protein>
<evidence type="ECO:0000256" key="1">
    <source>
        <dbReference type="ARBA" id="ARBA00009375"/>
    </source>
</evidence>
<dbReference type="Gene3D" id="3.30.70.660">
    <property type="entry name" value="Pseudouridine synthase I, catalytic domain, C-terminal subdomain"/>
    <property type="match status" value="1"/>
</dbReference>
<dbReference type="PANTHER" id="PTHR11142:SF22">
    <property type="entry name" value="TRNA PSEUDOURIDINE SYNTHASE A 2"/>
    <property type="match status" value="1"/>
</dbReference>
<evidence type="ECO:0000313" key="8">
    <source>
        <dbReference type="EMBL" id="CUQ77627.1"/>
    </source>
</evidence>
<dbReference type="InterPro" id="IPR020094">
    <property type="entry name" value="TruA/RsuA/RluB/E/F_N"/>
</dbReference>
<dbReference type="Gene3D" id="3.30.70.580">
    <property type="entry name" value="Pseudouridine synthase I, catalytic domain, N-terminal subdomain"/>
    <property type="match status" value="1"/>
</dbReference>
<dbReference type="Proteomes" id="UP000481964">
    <property type="component" value="Unassembled WGS sequence"/>
</dbReference>
<dbReference type="CDD" id="cd02570">
    <property type="entry name" value="PseudoU_synth_EcTruA"/>
    <property type="match status" value="1"/>
</dbReference>
<dbReference type="InterPro" id="IPR020095">
    <property type="entry name" value="PsdUridine_synth_TruA_C"/>
</dbReference>
<dbReference type="OrthoDB" id="9811823at2"/>
<dbReference type="EMBL" id="WKRD01000012">
    <property type="protein sequence ID" value="MSC58447.1"/>
    <property type="molecule type" value="Genomic_DNA"/>
</dbReference>
<dbReference type="Proteomes" id="UP000095621">
    <property type="component" value="Unassembled WGS sequence"/>
</dbReference>
<dbReference type="AlphaFoldDB" id="A0A174YVQ1"/>
<evidence type="ECO:0000313" key="12">
    <source>
        <dbReference type="Proteomes" id="UP000095780"/>
    </source>
</evidence>
<keyword evidence="2 4" id="KW-0819">tRNA processing</keyword>
<feature type="domain" description="Pseudouridine synthase I TruA alpha/beta" evidence="7">
    <location>
        <begin position="9"/>
        <end position="103"/>
    </location>
</feature>